<dbReference type="PANTHER" id="PTHR10815:SF5">
    <property type="entry name" value="METHYLATED-DNA--PROTEIN-CYSTEINE METHYLTRANSFERASE"/>
    <property type="match status" value="1"/>
</dbReference>
<feature type="domain" description="Methylguanine DNA methyltransferase ribonuclease-like" evidence="11">
    <location>
        <begin position="9"/>
        <end position="75"/>
    </location>
</feature>
<evidence type="ECO:0000256" key="4">
    <source>
        <dbReference type="ARBA" id="ARBA00022603"/>
    </source>
</evidence>
<keyword evidence="6 9" id="KW-0227">DNA damage</keyword>
<dbReference type="Pfam" id="PF01035">
    <property type="entry name" value="DNA_binding_1"/>
    <property type="match status" value="1"/>
</dbReference>
<dbReference type="InterPro" id="IPR008332">
    <property type="entry name" value="MethylG_MeTrfase_N"/>
</dbReference>
<accession>A0A8E1USR2</accession>
<evidence type="ECO:0000259" key="11">
    <source>
        <dbReference type="Pfam" id="PF02870"/>
    </source>
</evidence>
<feature type="active site" description="Nucleophile; methyl group acceptor" evidence="9">
    <location>
        <position position="137"/>
    </location>
</feature>
<dbReference type="AlphaFoldDB" id="A0A8E1USR2"/>
<keyword evidence="4 9" id="KW-0489">Methyltransferase</keyword>
<evidence type="ECO:0000256" key="2">
    <source>
        <dbReference type="ARBA" id="ARBA00008711"/>
    </source>
</evidence>
<dbReference type="SUPFAM" id="SSF46767">
    <property type="entry name" value="Methylated DNA-protein cysteine methyltransferase, C-terminal domain"/>
    <property type="match status" value="1"/>
</dbReference>
<keyword evidence="5 9" id="KW-0808">Transferase</keyword>
<dbReference type="InterPro" id="IPR001497">
    <property type="entry name" value="MethylDNA_cys_MeTrfase_AS"/>
</dbReference>
<dbReference type="OrthoDB" id="9802228at2"/>
<evidence type="ECO:0000256" key="9">
    <source>
        <dbReference type="HAMAP-Rule" id="MF_00772"/>
    </source>
</evidence>
<keyword evidence="7 9" id="KW-0234">DNA repair</keyword>
<dbReference type="InterPro" id="IPR014048">
    <property type="entry name" value="MethylDNA_cys_MeTrfase_DNA-bd"/>
</dbReference>
<gene>
    <name evidence="12" type="ORF">ACU52_02395</name>
</gene>
<evidence type="ECO:0000256" key="1">
    <source>
        <dbReference type="ARBA" id="ARBA00001286"/>
    </source>
</evidence>
<evidence type="ECO:0000259" key="10">
    <source>
        <dbReference type="Pfam" id="PF01035"/>
    </source>
</evidence>
<dbReference type="InterPro" id="IPR036217">
    <property type="entry name" value="MethylDNA_cys_MeTrfase_DNAb"/>
</dbReference>
<keyword evidence="3 9" id="KW-0963">Cytoplasm</keyword>
<dbReference type="NCBIfam" id="TIGR00589">
    <property type="entry name" value="ogt"/>
    <property type="match status" value="1"/>
</dbReference>
<evidence type="ECO:0000256" key="8">
    <source>
        <dbReference type="ARBA" id="ARBA00049348"/>
    </source>
</evidence>
<sequence length="173" mass="19035">MSDISFTCKYHSPLGEITLACRDDRLTGLWFDGQKHYGSTLTGRTEEADVPVLRLAVRWLDEYFSGHEPQFVPPLSFTGTPFSRLVWRRLMDIPCGTTLTYKELTLRMAACGECGAGAVRAVAAAIGRNPVSLIVPCHRVIGSGGSLTGYAGGVWRKEWLLQAERSMAEGRLV</sequence>
<evidence type="ECO:0000256" key="3">
    <source>
        <dbReference type="ARBA" id="ARBA00022490"/>
    </source>
</evidence>
<dbReference type="InterPro" id="IPR036388">
    <property type="entry name" value="WH-like_DNA-bd_sf"/>
</dbReference>
<evidence type="ECO:0000256" key="5">
    <source>
        <dbReference type="ARBA" id="ARBA00022679"/>
    </source>
</evidence>
<dbReference type="RefSeq" id="WP_053397615.1">
    <property type="nucleotide sequence ID" value="NZ_LFQU01000002.1"/>
</dbReference>
<dbReference type="Gene3D" id="1.10.10.10">
    <property type="entry name" value="Winged helix-like DNA-binding domain superfamily/Winged helix DNA-binding domain"/>
    <property type="match status" value="1"/>
</dbReference>
<reference evidence="12 13" key="1">
    <citation type="submission" date="2015-06" db="EMBL/GenBank/DDBJ databases">
        <title>Prevotella sp. 109, sp. nov., a novel member of the family Prevotellaceae isolated from human faeces.</title>
        <authorList>
            <person name="Shkoporov A.N."/>
            <person name="Chaplin A.V."/>
            <person name="Kafarskaia L.I."/>
            <person name="Efimov B.A."/>
        </authorList>
    </citation>
    <scope>NUCLEOTIDE SEQUENCE [LARGE SCALE GENOMIC DNA]</scope>
    <source>
        <strain evidence="12 13">109</strain>
    </source>
</reference>
<dbReference type="Proteomes" id="UP000036951">
    <property type="component" value="Unassembled WGS sequence"/>
</dbReference>
<dbReference type="FunFam" id="1.10.10.10:FF:000214">
    <property type="entry name" value="Methylated-DNA--protein-cysteine methyltransferase"/>
    <property type="match status" value="1"/>
</dbReference>
<proteinExistence type="inferred from homology"/>
<dbReference type="InterPro" id="IPR023546">
    <property type="entry name" value="MGMT"/>
</dbReference>
<protein>
    <recommendedName>
        <fullName evidence="9">Methylated-DNA--protein-cysteine methyltransferase</fullName>
        <ecNumber evidence="9">2.1.1.63</ecNumber>
    </recommendedName>
    <alternativeName>
        <fullName evidence="9">6-O-methylguanine-DNA methyltransferase</fullName>
        <shortName evidence="9">MGMT</shortName>
    </alternativeName>
    <alternativeName>
        <fullName evidence="9">O-6-methylguanine-DNA-alkyltransferase</fullName>
    </alternativeName>
</protein>
<dbReference type="Pfam" id="PF02870">
    <property type="entry name" value="Methyltransf_1N"/>
    <property type="match status" value="1"/>
</dbReference>
<dbReference type="GO" id="GO:0003908">
    <property type="term" value="F:methylated-DNA-[protein]-cysteine S-methyltransferase activity"/>
    <property type="evidence" value="ECO:0007669"/>
    <property type="project" value="UniProtKB-UniRule"/>
</dbReference>
<dbReference type="CDD" id="cd06445">
    <property type="entry name" value="ATase"/>
    <property type="match status" value="1"/>
</dbReference>
<comment type="function">
    <text evidence="9">Involved in the cellular defense against the biological effects of O6-methylguanine (O6-MeG) and O4-methylthymine (O4-MeT) in DNA. Repairs the methylated nucleobase in DNA by stoichiometrically transferring the methyl group to a cysteine residue in the enzyme. This is a suicide reaction: the enzyme is irreversibly inactivated.</text>
</comment>
<keyword evidence="13" id="KW-1185">Reference proteome</keyword>
<dbReference type="InterPro" id="IPR036631">
    <property type="entry name" value="MGMT_N_sf"/>
</dbReference>
<dbReference type="SUPFAM" id="SSF53155">
    <property type="entry name" value="Methylated DNA-protein cysteine methyltransferase domain"/>
    <property type="match status" value="1"/>
</dbReference>
<dbReference type="GO" id="GO:0005737">
    <property type="term" value="C:cytoplasm"/>
    <property type="evidence" value="ECO:0007669"/>
    <property type="project" value="UniProtKB-SubCell"/>
</dbReference>
<feature type="domain" description="Methylated-DNA-[protein]-cysteine S-methyltransferase DNA binding" evidence="10">
    <location>
        <begin position="81"/>
        <end position="165"/>
    </location>
</feature>
<comment type="catalytic activity">
    <reaction evidence="1 9">
        <text>a 4-O-methyl-thymidine in DNA + L-cysteinyl-[protein] = a thymidine in DNA + S-methyl-L-cysteinyl-[protein]</text>
        <dbReference type="Rhea" id="RHEA:53428"/>
        <dbReference type="Rhea" id="RHEA-COMP:10131"/>
        <dbReference type="Rhea" id="RHEA-COMP:10132"/>
        <dbReference type="Rhea" id="RHEA-COMP:13555"/>
        <dbReference type="Rhea" id="RHEA-COMP:13556"/>
        <dbReference type="ChEBI" id="CHEBI:29950"/>
        <dbReference type="ChEBI" id="CHEBI:82612"/>
        <dbReference type="ChEBI" id="CHEBI:137386"/>
        <dbReference type="ChEBI" id="CHEBI:137387"/>
        <dbReference type="EC" id="2.1.1.63"/>
    </reaction>
</comment>
<dbReference type="GO" id="GO:0032259">
    <property type="term" value="P:methylation"/>
    <property type="evidence" value="ECO:0007669"/>
    <property type="project" value="UniProtKB-KW"/>
</dbReference>
<comment type="similarity">
    <text evidence="2 9">Belongs to the MGMT family.</text>
</comment>
<comment type="caution">
    <text evidence="12">The sequence shown here is derived from an EMBL/GenBank/DDBJ whole genome shotgun (WGS) entry which is preliminary data.</text>
</comment>
<evidence type="ECO:0000256" key="7">
    <source>
        <dbReference type="ARBA" id="ARBA00023204"/>
    </source>
</evidence>
<dbReference type="EMBL" id="LFQU01000002">
    <property type="protein sequence ID" value="KOO69517.1"/>
    <property type="molecule type" value="Genomic_DNA"/>
</dbReference>
<dbReference type="PANTHER" id="PTHR10815">
    <property type="entry name" value="METHYLATED-DNA--PROTEIN-CYSTEINE METHYLTRANSFERASE"/>
    <property type="match status" value="1"/>
</dbReference>
<dbReference type="HAMAP" id="MF_00772">
    <property type="entry name" value="OGT"/>
    <property type="match status" value="1"/>
</dbReference>
<comment type="miscellaneous">
    <text evidence="9">This enzyme catalyzes only one turnover and therefore is not strictly catalytic. According to one definition, an enzyme is a biocatalyst that acts repeatedly and over many reaction cycles.</text>
</comment>
<evidence type="ECO:0000256" key="6">
    <source>
        <dbReference type="ARBA" id="ARBA00022763"/>
    </source>
</evidence>
<name>A0A8E1USR2_9BACT</name>
<comment type="subcellular location">
    <subcellularLocation>
        <location evidence="9">Cytoplasm</location>
    </subcellularLocation>
</comment>
<dbReference type="GO" id="GO:0006307">
    <property type="term" value="P:DNA alkylation repair"/>
    <property type="evidence" value="ECO:0007669"/>
    <property type="project" value="UniProtKB-UniRule"/>
</dbReference>
<organism evidence="12 13">
    <name type="scientific">Xylanibacter rarus</name>
    <dbReference type="NCBI Taxonomy" id="1676614"/>
    <lineage>
        <taxon>Bacteria</taxon>
        <taxon>Pseudomonadati</taxon>
        <taxon>Bacteroidota</taxon>
        <taxon>Bacteroidia</taxon>
        <taxon>Bacteroidales</taxon>
        <taxon>Prevotellaceae</taxon>
        <taxon>Xylanibacter</taxon>
    </lineage>
</organism>
<evidence type="ECO:0000313" key="12">
    <source>
        <dbReference type="EMBL" id="KOO69517.1"/>
    </source>
</evidence>
<dbReference type="Gene3D" id="3.30.160.70">
    <property type="entry name" value="Methylated DNA-protein cysteine methyltransferase domain"/>
    <property type="match status" value="1"/>
</dbReference>
<evidence type="ECO:0000313" key="13">
    <source>
        <dbReference type="Proteomes" id="UP000036951"/>
    </source>
</evidence>
<dbReference type="EC" id="2.1.1.63" evidence="9"/>
<comment type="catalytic activity">
    <reaction evidence="8 9">
        <text>a 6-O-methyl-2'-deoxyguanosine in DNA + L-cysteinyl-[protein] = S-methyl-L-cysteinyl-[protein] + a 2'-deoxyguanosine in DNA</text>
        <dbReference type="Rhea" id="RHEA:24000"/>
        <dbReference type="Rhea" id="RHEA-COMP:10131"/>
        <dbReference type="Rhea" id="RHEA-COMP:10132"/>
        <dbReference type="Rhea" id="RHEA-COMP:11367"/>
        <dbReference type="Rhea" id="RHEA-COMP:11368"/>
        <dbReference type="ChEBI" id="CHEBI:29950"/>
        <dbReference type="ChEBI" id="CHEBI:82612"/>
        <dbReference type="ChEBI" id="CHEBI:85445"/>
        <dbReference type="ChEBI" id="CHEBI:85448"/>
        <dbReference type="EC" id="2.1.1.63"/>
    </reaction>
</comment>
<dbReference type="PROSITE" id="PS00374">
    <property type="entry name" value="MGMT"/>
    <property type="match status" value="1"/>
</dbReference>